<proteinExistence type="predicted"/>
<evidence type="ECO:0000313" key="1">
    <source>
        <dbReference type="EMBL" id="KKM78916.1"/>
    </source>
</evidence>
<accession>A0A0F9KVX0</accession>
<organism evidence="1">
    <name type="scientific">marine sediment metagenome</name>
    <dbReference type="NCBI Taxonomy" id="412755"/>
    <lineage>
        <taxon>unclassified sequences</taxon>
        <taxon>metagenomes</taxon>
        <taxon>ecological metagenomes</taxon>
    </lineage>
</organism>
<reference evidence="1" key="1">
    <citation type="journal article" date="2015" name="Nature">
        <title>Complex archaea that bridge the gap between prokaryotes and eukaryotes.</title>
        <authorList>
            <person name="Spang A."/>
            <person name="Saw J.H."/>
            <person name="Jorgensen S.L."/>
            <person name="Zaremba-Niedzwiedzka K."/>
            <person name="Martijn J."/>
            <person name="Lind A.E."/>
            <person name="van Eijk R."/>
            <person name="Schleper C."/>
            <person name="Guy L."/>
            <person name="Ettema T.J."/>
        </authorList>
    </citation>
    <scope>NUCLEOTIDE SEQUENCE</scope>
</reference>
<protein>
    <submittedName>
        <fullName evidence="1">Uncharacterized protein</fullName>
    </submittedName>
</protein>
<dbReference type="AlphaFoldDB" id="A0A0F9KVX0"/>
<dbReference type="EMBL" id="LAZR01008414">
    <property type="protein sequence ID" value="KKM78916.1"/>
    <property type="molecule type" value="Genomic_DNA"/>
</dbReference>
<comment type="caution">
    <text evidence="1">The sequence shown here is derived from an EMBL/GenBank/DDBJ whole genome shotgun (WGS) entry which is preliminary data.</text>
</comment>
<gene>
    <name evidence="1" type="ORF">LCGC14_1355250</name>
</gene>
<sequence length="38" mass="4272">MDKLIESLIAKVENAVKAEEAQVWANTLRTVCLAKEKK</sequence>
<name>A0A0F9KVX0_9ZZZZ</name>